<proteinExistence type="predicted"/>
<accession>A0ABS1DJN9</accession>
<keyword evidence="2" id="KW-1185">Reference proteome</keyword>
<name>A0ABS1DJN9_9PROT</name>
<dbReference type="EMBL" id="NRRL01000080">
    <property type="protein sequence ID" value="MBK1670211.1"/>
    <property type="molecule type" value="Genomic_DNA"/>
</dbReference>
<gene>
    <name evidence="1" type="ORF">CKO28_19440</name>
</gene>
<reference evidence="1 2" key="1">
    <citation type="journal article" date="2020" name="Microorganisms">
        <title>Osmotic Adaptation and Compatible Solute Biosynthesis of Phototrophic Bacteria as Revealed from Genome Analyses.</title>
        <authorList>
            <person name="Imhoff J.F."/>
            <person name="Rahn T."/>
            <person name="Kunzel S."/>
            <person name="Keller A."/>
            <person name="Neulinger S.C."/>
        </authorList>
    </citation>
    <scope>NUCLEOTIDE SEQUENCE [LARGE SCALE GENOMIC DNA]</scope>
    <source>
        <strain evidence="1 2">DSM 9895</strain>
    </source>
</reference>
<organism evidence="1 2">
    <name type="scientific">Rhodovibrio sodomensis</name>
    <dbReference type="NCBI Taxonomy" id="1088"/>
    <lineage>
        <taxon>Bacteria</taxon>
        <taxon>Pseudomonadati</taxon>
        <taxon>Pseudomonadota</taxon>
        <taxon>Alphaproteobacteria</taxon>
        <taxon>Rhodospirillales</taxon>
        <taxon>Rhodovibrionaceae</taxon>
        <taxon>Rhodovibrio</taxon>
    </lineage>
</organism>
<dbReference type="Proteomes" id="UP001296873">
    <property type="component" value="Unassembled WGS sequence"/>
</dbReference>
<protein>
    <submittedName>
        <fullName evidence="1">Uncharacterized protein</fullName>
    </submittedName>
</protein>
<comment type="caution">
    <text evidence="1">The sequence shown here is derived from an EMBL/GenBank/DDBJ whole genome shotgun (WGS) entry which is preliminary data.</text>
</comment>
<evidence type="ECO:0000313" key="1">
    <source>
        <dbReference type="EMBL" id="MBK1670211.1"/>
    </source>
</evidence>
<dbReference type="RefSeq" id="WP_200342565.1">
    <property type="nucleotide sequence ID" value="NZ_NRRL01000080.1"/>
</dbReference>
<evidence type="ECO:0000313" key="2">
    <source>
        <dbReference type="Proteomes" id="UP001296873"/>
    </source>
</evidence>
<sequence>MTAHPRPPAYETRIDGPLCARARRAARLGGAEALHAAERAAMARTHAARARDLVAAIAAARLQAVHGAGVPAVLAGRVRALAALRARVVAAGAGVRAD</sequence>